<dbReference type="Proteomes" id="UP000319502">
    <property type="component" value="Unassembled WGS sequence"/>
</dbReference>
<reference evidence="2 3" key="1">
    <citation type="submission" date="2019-07" db="EMBL/GenBank/DDBJ databases">
        <title>The pathways for chlorine oxyanion respiration interact through the shared metabolite chlorate.</title>
        <authorList>
            <person name="Barnum T.P."/>
            <person name="Cheng Y."/>
            <person name="Hill K.A."/>
            <person name="Lucas L.N."/>
            <person name="Carlson H.K."/>
            <person name="Coates J.D."/>
        </authorList>
    </citation>
    <scope>NUCLEOTIDE SEQUENCE [LARGE SCALE GENOMIC DNA]</scope>
    <source>
        <strain evidence="2 3">SFB-3</strain>
    </source>
</reference>
<dbReference type="OrthoDB" id="912485at2"/>
<dbReference type="GO" id="GO:0004553">
    <property type="term" value="F:hydrolase activity, hydrolyzing O-glycosyl compounds"/>
    <property type="evidence" value="ECO:0007669"/>
    <property type="project" value="TreeGrafter"/>
</dbReference>
<gene>
    <name evidence="2" type="ORF">FHP91_08055</name>
</gene>
<evidence type="ECO:0000313" key="3">
    <source>
        <dbReference type="Proteomes" id="UP000319502"/>
    </source>
</evidence>
<keyword evidence="3" id="KW-1185">Reference proteome</keyword>
<comment type="caution">
    <text evidence="2">The sequence shown here is derived from an EMBL/GenBank/DDBJ whole genome shotgun (WGS) entry which is preliminary data.</text>
</comment>
<dbReference type="PANTHER" id="PTHR12631:SF10">
    <property type="entry name" value="BETA-XYLOSIDASE-LIKE PROTEIN-RELATED"/>
    <property type="match status" value="1"/>
</dbReference>
<accession>A0A557QXH9</accession>
<name>A0A557QXH9_9RHOO</name>
<proteinExistence type="predicted"/>
<keyword evidence="2" id="KW-0378">Hydrolase</keyword>
<dbReference type="EMBL" id="VMNK01000006">
    <property type="protein sequence ID" value="TVO57618.1"/>
    <property type="molecule type" value="Genomic_DNA"/>
</dbReference>
<evidence type="ECO:0000313" key="2">
    <source>
        <dbReference type="EMBL" id="TVO57618.1"/>
    </source>
</evidence>
<organism evidence="2 3">
    <name type="scientific">Denitromonas halophila</name>
    <dbReference type="NCBI Taxonomy" id="1629404"/>
    <lineage>
        <taxon>Bacteria</taxon>
        <taxon>Pseudomonadati</taxon>
        <taxon>Pseudomonadota</taxon>
        <taxon>Betaproteobacteria</taxon>
        <taxon>Rhodocyclales</taxon>
        <taxon>Zoogloeaceae</taxon>
        <taxon>Denitromonas</taxon>
    </lineage>
</organism>
<dbReference type="PANTHER" id="PTHR12631">
    <property type="entry name" value="ALPHA-L-IDURONIDASE"/>
    <property type="match status" value="1"/>
</dbReference>
<feature type="signal peptide" evidence="1">
    <location>
        <begin position="1"/>
        <end position="21"/>
    </location>
</feature>
<dbReference type="Gene3D" id="3.20.20.80">
    <property type="entry name" value="Glycosidases"/>
    <property type="match status" value="1"/>
</dbReference>
<sequence>MKLAGVIWMCLLSLAAAEVPASDARDVMLGVNTHLGQRWQRLPLTNGIFAKTEFVSLRDEVYWSRVELVRGELRYPAEIGELQALARTLAVKGGRLVVVLGYGNKFYDNGRHPRSDAAIVAYANYCRFVAKAFSGYRVVFEVWNEWNSELGVPQGGGAGSPSEYVKLLRAVIPAIRSAAADATIVSTGLARGVEEMEWLRRFISLGGASIVDGLGLHLYIFNKPSWTASRLKSWLENISEETSPLGDAVRQKGVYVTEFGVPLKGGASREMRSELIDGLEALAESPVVRGVWVYQLVDDHPSRYRSSSDYEANFGLFDFEGNPKEHFGEVNELVGRFRR</sequence>
<feature type="chain" id="PRO_5021974848" evidence="1">
    <location>
        <begin position="22"/>
        <end position="339"/>
    </location>
</feature>
<protein>
    <submittedName>
        <fullName evidence="2">Glycoside hydrolase family 5 protein</fullName>
    </submittedName>
</protein>
<evidence type="ECO:0000256" key="1">
    <source>
        <dbReference type="SAM" id="SignalP"/>
    </source>
</evidence>
<keyword evidence="1" id="KW-0732">Signal</keyword>
<dbReference type="SUPFAM" id="SSF51445">
    <property type="entry name" value="(Trans)glycosidases"/>
    <property type="match status" value="1"/>
</dbReference>
<dbReference type="InterPro" id="IPR051923">
    <property type="entry name" value="Glycosyl_Hydrolase_39"/>
</dbReference>
<dbReference type="InterPro" id="IPR017853">
    <property type="entry name" value="GH"/>
</dbReference>
<dbReference type="AlphaFoldDB" id="A0A557QXH9"/>
<dbReference type="RefSeq" id="WP_144309085.1">
    <property type="nucleotide sequence ID" value="NZ_VMNK01000006.1"/>
</dbReference>